<reference evidence="1 2" key="1">
    <citation type="journal article" date="2017" name="Front. Microbiol.">
        <title>New Insights into the Diversity of the Genus Faecalibacterium.</title>
        <authorList>
            <person name="Benevides L."/>
            <person name="Burman S."/>
            <person name="Martin R."/>
            <person name="Robert V."/>
            <person name="Thomas M."/>
            <person name="Miquel S."/>
            <person name="Chain F."/>
            <person name="Sokol H."/>
            <person name="Bermudez-Humaran L.G."/>
            <person name="Morrison M."/>
            <person name="Langella P."/>
            <person name="Azevedo V.A."/>
            <person name="Chatel J.M."/>
            <person name="Soares S."/>
        </authorList>
    </citation>
    <scope>NUCLEOTIDE SEQUENCE [LARGE SCALE GENOMIC DNA]</scope>
    <source>
        <strain evidence="1 2">CNCM I 4575</strain>
    </source>
</reference>
<organism evidence="1 2">
    <name type="scientific">Faecalibacterium prausnitzii</name>
    <dbReference type="NCBI Taxonomy" id="853"/>
    <lineage>
        <taxon>Bacteria</taxon>
        <taxon>Bacillati</taxon>
        <taxon>Bacillota</taxon>
        <taxon>Clostridia</taxon>
        <taxon>Eubacteriales</taxon>
        <taxon>Oscillospiraceae</taxon>
        <taxon>Faecalibacterium</taxon>
    </lineage>
</organism>
<dbReference type="AlphaFoldDB" id="A0A174B8C9"/>
<protein>
    <submittedName>
        <fullName evidence="1">Uncharacterized protein</fullName>
    </submittedName>
</protein>
<name>A0A174B8C9_9FIRM</name>
<dbReference type="RefSeq" id="WP_055190994.1">
    <property type="nucleotide sequence ID" value="NZ_NMTY01000010.1"/>
</dbReference>
<evidence type="ECO:0000313" key="2">
    <source>
        <dbReference type="Proteomes" id="UP000220005"/>
    </source>
</evidence>
<sequence length="129" mass="15333">MSSYNERLEWEYQDYLKQRYEEQQAAGYDGVRKIVCGGCGRVFYTTIYTKKYCHSYWCGNQANNRRQREYRQMRRQDLVCQCCGEKFTPNRAGARYCSNACRQKVYRKRVTDAASAQNEHLDKCNVSTK</sequence>
<evidence type="ECO:0000313" key="1">
    <source>
        <dbReference type="EMBL" id="PDX81753.1"/>
    </source>
</evidence>
<proteinExistence type="predicted"/>
<dbReference type="Proteomes" id="UP000220005">
    <property type="component" value="Unassembled WGS sequence"/>
</dbReference>
<accession>A0A174B8C9</accession>
<comment type="caution">
    <text evidence="1">The sequence shown here is derived from an EMBL/GenBank/DDBJ whole genome shotgun (WGS) entry which is preliminary data.</text>
</comment>
<gene>
    <name evidence="1" type="ORF">CGS58_05285</name>
</gene>
<dbReference type="OrthoDB" id="1847670at2"/>
<dbReference type="EMBL" id="NMTY01000010">
    <property type="protein sequence ID" value="PDX81753.1"/>
    <property type="molecule type" value="Genomic_DNA"/>
</dbReference>